<sequence>MEKMTITFEVVAITRAELHELLCKAIHEGDVTSMEKLDANIIDIE</sequence>
<name>A0A0F8XYF8_9ZZZZ</name>
<evidence type="ECO:0000313" key="1">
    <source>
        <dbReference type="EMBL" id="KKK74132.1"/>
    </source>
</evidence>
<protein>
    <submittedName>
        <fullName evidence="1">Uncharacterized protein</fullName>
    </submittedName>
</protein>
<comment type="caution">
    <text evidence="1">The sequence shown here is derived from an EMBL/GenBank/DDBJ whole genome shotgun (WGS) entry which is preliminary data.</text>
</comment>
<reference evidence="1" key="1">
    <citation type="journal article" date="2015" name="Nature">
        <title>Complex archaea that bridge the gap between prokaryotes and eukaryotes.</title>
        <authorList>
            <person name="Spang A."/>
            <person name="Saw J.H."/>
            <person name="Jorgensen S.L."/>
            <person name="Zaremba-Niedzwiedzka K."/>
            <person name="Martijn J."/>
            <person name="Lind A.E."/>
            <person name="van Eijk R."/>
            <person name="Schleper C."/>
            <person name="Guy L."/>
            <person name="Ettema T.J."/>
        </authorList>
    </citation>
    <scope>NUCLEOTIDE SEQUENCE</scope>
</reference>
<dbReference type="EMBL" id="LAZR01056465">
    <property type="protein sequence ID" value="KKK74132.1"/>
    <property type="molecule type" value="Genomic_DNA"/>
</dbReference>
<accession>A0A0F8XYF8</accession>
<dbReference type="AlphaFoldDB" id="A0A0F8XYF8"/>
<proteinExistence type="predicted"/>
<organism evidence="1">
    <name type="scientific">marine sediment metagenome</name>
    <dbReference type="NCBI Taxonomy" id="412755"/>
    <lineage>
        <taxon>unclassified sequences</taxon>
        <taxon>metagenomes</taxon>
        <taxon>ecological metagenomes</taxon>
    </lineage>
</organism>
<gene>
    <name evidence="1" type="ORF">LCGC14_2886850</name>
</gene>